<accession>A0A1H9XZX3</accession>
<dbReference type="STRING" id="29364.SAMN04487772_1018"/>
<dbReference type="EMBL" id="FOHN01000001">
    <property type="protein sequence ID" value="SES61911.1"/>
    <property type="molecule type" value="Genomic_DNA"/>
</dbReference>
<dbReference type="RefSeq" id="WP_092474640.1">
    <property type="nucleotide sequence ID" value="NZ_FOHN01000001.1"/>
</dbReference>
<evidence type="ECO:0000313" key="2">
    <source>
        <dbReference type="Proteomes" id="UP000199800"/>
    </source>
</evidence>
<dbReference type="Proteomes" id="UP000199800">
    <property type="component" value="Unassembled WGS sequence"/>
</dbReference>
<name>A0A1H9XZX3_9FIRM</name>
<proteinExistence type="predicted"/>
<protein>
    <submittedName>
        <fullName evidence="1">Uncharacterized protein</fullName>
    </submittedName>
</protein>
<organism evidence="1 2">
    <name type="scientific">[Clostridium] polysaccharolyticum</name>
    <dbReference type="NCBI Taxonomy" id="29364"/>
    <lineage>
        <taxon>Bacteria</taxon>
        <taxon>Bacillati</taxon>
        <taxon>Bacillota</taxon>
        <taxon>Clostridia</taxon>
        <taxon>Lachnospirales</taxon>
        <taxon>Lachnospiraceae</taxon>
    </lineage>
</organism>
<reference evidence="1 2" key="1">
    <citation type="submission" date="2016-10" db="EMBL/GenBank/DDBJ databases">
        <authorList>
            <person name="de Groot N.N."/>
        </authorList>
    </citation>
    <scope>NUCLEOTIDE SEQUENCE [LARGE SCALE GENOMIC DNA]</scope>
    <source>
        <strain evidence="1 2">DSM 1801</strain>
    </source>
</reference>
<gene>
    <name evidence="1" type="ORF">SAMN04487772_1018</name>
</gene>
<sequence>MYSGFCPSDIQMNLADTRKSGRQKGAMYIESINRILGLEMEASKSSKTGKTSKNDKYLETVIGLELSVSA</sequence>
<keyword evidence="2" id="KW-1185">Reference proteome</keyword>
<evidence type="ECO:0000313" key="1">
    <source>
        <dbReference type="EMBL" id="SES61911.1"/>
    </source>
</evidence>
<dbReference type="AlphaFoldDB" id="A0A1H9XZX3"/>